<dbReference type="PANTHER" id="PTHR21357:SF4">
    <property type="entry name" value="FAM172 FAMILY PROTEIN HOMOLOG CG10038"/>
    <property type="match status" value="1"/>
</dbReference>
<reference evidence="2 3" key="1">
    <citation type="submission" date="2015-01" db="EMBL/GenBank/DDBJ databases">
        <title>The Genome Sequence of Exophiala sideris CBS121828.</title>
        <authorList>
            <consortium name="The Broad Institute Genomics Platform"/>
            <person name="Cuomo C."/>
            <person name="de Hoog S."/>
            <person name="Gorbushina A."/>
            <person name="Stielow B."/>
            <person name="Teixiera M."/>
            <person name="Abouelleil A."/>
            <person name="Chapman S.B."/>
            <person name="Priest M."/>
            <person name="Young S.K."/>
            <person name="Wortman J."/>
            <person name="Nusbaum C."/>
            <person name="Birren B."/>
        </authorList>
    </citation>
    <scope>NUCLEOTIDE SEQUENCE [LARGE SCALE GENOMIC DNA]</scope>
    <source>
        <strain evidence="2 3">CBS 121828</strain>
    </source>
</reference>
<dbReference type="OrthoDB" id="421951at2759"/>
<sequence length="368" mass="41679">MFRRLPHTLPPDPVFEPALDKLGFSVNEADQIRMTKNPEQKYQYAVNKNDRVNEVYKQANNTAIRKIVQDRLSGVGVETVRLPLGVSENQNHTPILVSKDISSRDRVILFFGGRHQEPGVLSWRVIGEEGIKVGSLLDFINAAMFSPPPTPDHSTPGIIVANPCQLLWYRGGARAVSENEWLNLPRASAVHEPFRIDAVKNRIPENGTYEEHVKYVFEHVLPELVKKNAKIDIIALEYLGSAVIEYLASDWWFWASRVTGVSLISPQHKVQDLIEDGAPTEFVEFLSKRSRAYFVSPEKIETPISGRSRFGCNCYASGEHLYQDSAVIRSWGSILDWFNRLYADPSFEEVPFVEVDNADDAEQVKLGW</sequence>
<accession>A0A0D1YYI0</accession>
<dbReference type="GO" id="GO:0031048">
    <property type="term" value="P:regulatory ncRNA-mediated heterochromatin formation"/>
    <property type="evidence" value="ECO:0007669"/>
    <property type="project" value="TreeGrafter"/>
</dbReference>
<dbReference type="HOGENOM" id="CLU_027515_0_0_1"/>
<dbReference type="Proteomes" id="UP000053599">
    <property type="component" value="Unassembled WGS sequence"/>
</dbReference>
<dbReference type="STRING" id="1016849.A0A0D1YYI0"/>
<dbReference type="GO" id="GO:0005634">
    <property type="term" value="C:nucleus"/>
    <property type="evidence" value="ECO:0007669"/>
    <property type="project" value="TreeGrafter"/>
</dbReference>
<gene>
    <name evidence="2" type="ORF">PV11_07397</name>
</gene>
<dbReference type="Pfam" id="PF22749">
    <property type="entry name" value="Arb2"/>
    <property type="match status" value="1"/>
</dbReference>
<organism evidence="2 3">
    <name type="scientific">Exophiala sideris</name>
    <dbReference type="NCBI Taxonomy" id="1016849"/>
    <lineage>
        <taxon>Eukaryota</taxon>
        <taxon>Fungi</taxon>
        <taxon>Dikarya</taxon>
        <taxon>Ascomycota</taxon>
        <taxon>Pezizomycotina</taxon>
        <taxon>Eurotiomycetes</taxon>
        <taxon>Chaetothyriomycetidae</taxon>
        <taxon>Chaetothyriales</taxon>
        <taxon>Herpotrichiellaceae</taxon>
        <taxon>Exophiala</taxon>
    </lineage>
</organism>
<name>A0A0D1YYI0_9EURO</name>
<evidence type="ECO:0000313" key="2">
    <source>
        <dbReference type="EMBL" id="KIV79853.1"/>
    </source>
</evidence>
<evidence type="ECO:0000313" key="3">
    <source>
        <dbReference type="Proteomes" id="UP000053599"/>
    </source>
</evidence>
<protein>
    <recommendedName>
        <fullName evidence="1">Arb2 domain-containing protein</fullName>
    </recommendedName>
</protein>
<dbReference type="InterPro" id="IPR048263">
    <property type="entry name" value="Arb2"/>
</dbReference>
<feature type="domain" description="Arb2" evidence="1">
    <location>
        <begin position="15"/>
        <end position="299"/>
    </location>
</feature>
<dbReference type="PANTHER" id="PTHR21357">
    <property type="entry name" value="FAM172 FAMILY PROTEIN HOMOLOG CG10038"/>
    <property type="match status" value="1"/>
</dbReference>
<dbReference type="AlphaFoldDB" id="A0A0D1YYI0"/>
<evidence type="ECO:0000259" key="1">
    <source>
        <dbReference type="Pfam" id="PF22749"/>
    </source>
</evidence>
<dbReference type="InterPro" id="IPR053858">
    <property type="entry name" value="Arb2_dom"/>
</dbReference>
<dbReference type="EMBL" id="KN846953">
    <property type="protein sequence ID" value="KIV79853.1"/>
    <property type="molecule type" value="Genomic_DNA"/>
</dbReference>
<proteinExistence type="predicted"/>
<dbReference type="GO" id="GO:0035197">
    <property type="term" value="F:siRNA binding"/>
    <property type="evidence" value="ECO:0007669"/>
    <property type="project" value="TreeGrafter"/>
</dbReference>